<dbReference type="EMBL" id="BAAASZ010000032">
    <property type="protein sequence ID" value="GAA2458371.1"/>
    <property type="molecule type" value="Genomic_DNA"/>
</dbReference>
<name>A0ABP5XQN1_9ACTN</name>
<evidence type="ECO:0000259" key="7">
    <source>
        <dbReference type="Pfam" id="PF09142"/>
    </source>
</evidence>
<dbReference type="HAMAP" id="MF_01080">
    <property type="entry name" value="TruB_bact"/>
    <property type="match status" value="1"/>
</dbReference>
<dbReference type="SUPFAM" id="SSF88697">
    <property type="entry name" value="PUA domain-like"/>
    <property type="match status" value="1"/>
</dbReference>
<protein>
    <recommendedName>
        <fullName evidence="5">tRNA pseudouridine synthase B</fullName>
        <ecNumber evidence="5">5.4.99.25</ecNumber>
    </recommendedName>
    <alternativeName>
        <fullName evidence="5">tRNA pseudouridine(55) synthase</fullName>
        <shortName evidence="5">Psi55 synthase</shortName>
    </alternativeName>
    <alternativeName>
        <fullName evidence="5">tRNA pseudouridylate synthase</fullName>
    </alternativeName>
    <alternativeName>
        <fullName evidence="5">tRNA-uridine isomerase</fullName>
    </alternativeName>
</protein>
<feature type="active site" description="Nucleophile" evidence="5">
    <location>
        <position position="46"/>
    </location>
</feature>
<evidence type="ECO:0000259" key="8">
    <source>
        <dbReference type="Pfam" id="PF16198"/>
    </source>
</evidence>
<dbReference type="RefSeq" id="WP_344327092.1">
    <property type="nucleotide sequence ID" value="NZ_BAAASZ010000032.1"/>
</dbReference>
<keyword evidence="4 5" id="KW-0413">Isomerase</keyword>
<dbReference type="PANTHER" id="PTHR13767:SF2">
    <property type="entry name" value="PSEUDOURIDYLATE SYNTHASE TRUB1"/>
    <property type="match status" value="1"/>
</dbReference>
<comment type="caution">
    <text evidence="9">The sequence shown here is derived from an EMBL/GenBank/DDBJ whole genome shotgun (WGS) entry which is preliminary data.</text>
</comment>
<keyword evidence="10" id="KW-1185">Reference proteome</keyword>
<dbReference type="Pfam" id="PF01509">
    <property type="entry name" value="TruB_N"/>
    <property type="match status" value="1"/>
</dbReference>
<dbReference type="CDD" id="cd02573">
    <property type="entry name" value="PseudoU_synth_EcTruB"/>
    <property type="match status" value="1"/>
</dbReference>
<evidence type="ECO:0000256" key="4">
    <source>
        <dbReference type="ARBA" id="ARBA00023235"/>
    </source>
</evidence>
<comment type="function">
    <text evidence="5">Responsible for synthesis of pseudouridine from uracil-55 in the psi GC loop of transfer RNAs.</text>
</comment>
<dbReference type="SUPFAM" id="SSF55120">
    <property type="entry name" value="Pseudouridine synthase"/>
    <property type="match status" value="1"/>
</dbReference>
<dbReference type="Gene3D" id="3.30.2350.10">
    <property type="entry name" value="Pseudouridine synthase"/>
    <property type="match status" value="1"/>
</dbReference>
<evidence type="ECO:0000256" key="5">
    <source>
        <dbReference type="HAMAP-Rule" id="MF_01080"/>
    </source>
</evidence>
<dbReference type="Pfam" id="PF16198">
    <property type="entry name" value="TruB_C_2"/>
    <property type="match status" value="1"/>
</dbReference>
<sequence length="300" mass="31594">MARTGNREPGGLVIVDKPAGFTSHDVVAKMRGIARTRRVGHAGTLDPMATGVLVLGVERATKLLGYLALTEKEYVGTVRLGQSTVTDDAEGEITSATPAAGIPREAIDEQVAKLTGDILQVPSKVSAVKIDGKRAYARVRGGEEVELAARPVTVSSFTVHDVREETAEDGTPVLDLLVSVVCSSGTYIRALARDLGAGLGVGGHLTALRRTRVGPYGLESARTLEQHQESLTITPLGEAAAAAFPRWDVDERRAGLLANGVRIAMPPTPPGPVAAFGPDDRFIALVEEYQGRAKSLAVFA</sequence>
<dbReference type="EC" id="5.4.99.25" evidence="5"/>
<comment type="similarity">
    <text evidence="2 5">Belongs to the pseudouridine synthase TruB family. Type 1 subfamily.</text>
</comment>
<dbReference type="PANTHER" id="PTHR13767">
    <property type="entry name" value="TRNA-PSEUDOURIDINE SYNTHASE"/>
    <property type="match status" value="1"/>
</dbReference>
<dbReference type="Proteomes" id="UP001501638">
    <property type="component" value="Unassembled WGS sequence"/>
</dbReference>
<dbReference type="InterPro" id="IPR032819">
    <property type="entry name" value="TruB_C"/>
</dbReference>
<dbReference type="InterPro" id="IPR036974">
    <property type="entry name" value="PUA_sf"/>
</dbReference>
<feature type="domain" description="Pseudouridine synthase II N-terminal" evidence="6">
    <location>
        <begin position="32"/>
        <end position="188"/>
    </location>
</feature>
<evidence type="ECO:0000259" key="6">
    <source>
        <dbReference type="Pfam" id="PF01509"/>
    </source>
</evidence>
<evidence type="ECO:0000313" key="9">
    <source>
        <dbReference type="EMBL" id="GAA2458371.1"/>
    </source>
</evidence>
<evidence type="ECO:0000256" key="3">
    <source>
        <dbReference type="ARBA" id="ARBA00022694"/>
    </source>
</evidence>
<dbReference type="InterPro" id="IPR015947">
    <property type="entry name" value="PUA-like_sf"/>
</dbReference>
<comment type="catalytic activity">
    <reaction evidence="1 5">
        <text>uridine(55) in tRNA = pseudouridine(55) in tRNA</text>
        <dbReference type="Rhea" id="RHEA:42532"/>
        <dbReference type="Rhea" id="RHEA-COMP:10101"/>
        <dbReference type="Rhea" id="RHEA-COMP:10102"/>
        <dbReference type="ChEBI" id="CHEBI:65314"/>
        <dbReference type="ChEBI" id="CHEBI:65315"/>
        <dbReference type="EC" id="5.4.99.25"/>
    </reaction>
</comment>
<accession>A0ABP5XQN1</accession>
<proteinExistence type="inferred from homology"/>
<gene>
    <name evidence="5 9" type="primary">truB</name>
    <name evidence="9" type="ORF">GCM10010405_48280</name>
</gene>
<feature type="domain" description="tRNA pseudouridylate synthase B C-terminal" evidence="8">
    <location>
        <begin position="189"/>
        <end position="229"/>
    </location>
</feature>
<organism evidence="9 10">
    <name type="scientific">Streptomyces macrosporus</name>
    <dbReference type="NCBI Taxonomy" id="44032"/>
    <lineage>
        <taxon>Bacteria</taxon>
        <taxon>Bacillati</taxon>
        <taxon>Actinomycetota</taxon>
        <taxon>Actinomycetes</taxon>
        <taxon>Kitasatosporales</taxon>
        <taxon>Streptomycetaceae</taxon>
        <taxon>Streptomyces</taxon>
    </lineage>
</organism>
<dbReference type="Gene3D" id="2.30.130.10">
    <property type="entry name" value="PUA domain"/>
    <property type="match status" value="1"/>
</dbReference>
<evidence type="ECO:0000256" key="2">
    <source>
        <dbReference type="ARBA" id="ARBA00005642"/>
    </source>
</evidence>
<dbReference type="InterPro" id="IPR020103">
    <property type="entry name" value="PsdUridine_synth_cat_dom_sf"/>
</dbReference>
<feature type="domain" description="tRNA pseudouridine synthase II TruB subfamily 2 C-terminal" evidence="7">
    <location>
        <begin position="244"/>
        <end position="299"/>
    </location>
</feature>
<evidence type="ECO:0000313" key="10">
    <source>
        <dbReference type="Proteomes" id="UP001501638"/>
    </source>
</evidence>
<evidence type="ECO:0000256" key="1">
    <source>
        <dbReference type="ARBA" id="ARBA00000385"/>
    </source>
</evidence>
<dbReference type="InterPro" id="IPR014780">
    <property type="entry name" value="tRNA_psdUridine_synth_TruB"/>
</dbReference>
<keyword evidence="3 5" id="KW-0819">tRNA processing</keyword>
<dbReference type="InterPro" id="IPR015225">
    <property type="entry name" value="tRNA_psdUridine_synth_fam2_C"/>
</dbReference>
<dbReference type="NCBIfam" id="TIGR00431">
    <property type="entry name" value="TruB"/>
    <property type="match status" value="1"/>
</dbReference>
<reference evidence="10" key="1">
    <citation type="journal article" date="2019" name="Int. J. Syst. Evol. Microbiol.">
        <title>The Global Catalogue of Microorganisms (GCM) 10K type strain sequencing project: providing services to taxonomists for standard genome sequencing and annotation.</title>
        <authorList>
            <consortium name="The Broad Institute Genomics Platform"/>
            <consortium name="The Broad Institute Genome Sequencing Center for Infectious Disease"/>
            <person name="Wu L."/>
            <person name="Ma J."/>
        </authorList>
    </citation>
    <scope>NUCLEOTIDE SEQUENCE [LARGE SCALE GENOMIC DNA]</scope>
    <source>
        <strain evidence="10">JCM 6305</strain>
    </source>
</reference>
<dbReference type="Pfam" id="PF09142">
    <property type="entry name" value="TruB_C"/>
    <property type="match status" value="1"/>
</dbReference>
<dbReference type="InterPro" id="IPR002501">
    <property type="entry name" value="PsdUridine_synth_N"/>
</dbReference>